<accession>A0A178K357</accession>
<reference evidence="3 4" key="1">
    <citation type="submission" date="2016-03" db="EMBL/GenBank/DDBJ databases">
        <title>Photobacterium proteolyticum sp. nov. a protease producing bacterium isolated from ocean sediments of Laizhou Bay.</title>
        <authorList>
            <person name="Li Y."/>
        </authorList>
    </citation>
    <scope>NUCLEOTIDE SEQUENCE [LARGE SCALE GENOMIC DNA]</scope>
    <source>
        <strain evidence="3 4">R-40508</strain>
    </source>
</reference>
<dbReference type="AlphaFoldDB" id="A0A178K357"/>
<comment type="caution">
    <text evidence="3">The sequence shown here is derived from an EMBL/GenBank/DDBJ whole genome shotgun (WGS) entry which is preliminary data.</text>
</comment>
<dbReference type="RefSeq" id="WP_068336534.1">
    <property type="nucleotide sequence ID" value="NZ_LVHF01000033.1"/>
</dbReference>
<gene>
    <name evidence="3" type="ORF">A3K86_21660</name>
</gene>
<evidence type="ECO:0000313" key="3">
    <source>
        <dbReference type="EMBL" id="OAN11536.1"/>
    </source>
</evidence>
<evidence type="ECO:0000256" key="2">
    <source>
        <dbReference type="SAM" id="Phobius"/>
    </source>
</evidence>
<keyword evidence="2" id="KW-0472">Membrane</keyword>
<dbReference type="Proteomes" id="UP000078503">
    <property type="component" value="Unassembled WGS sequence"/>
</dbReference>
<proteinExistence type="predicted"/>
<keyword evidence="2" id="KW-1133">Transmembrane helix</keyword>
<keyword evidence="4" id="KW-1185">Reference proteome</keyword>
<sequence>MYLWVSVSVVIALVIGSIFTTGIVSAVLDVIAFMILAYVAVTKVKQNKQQGEQGAENKVTPSSFGVNPNKDKFDITP</sequence>
<keyword evidence="2" id="KW-0812">Transmembrane</keyword>
<feature type="region of interest" description="Disordered" evidence="1">
    <location>
        <begin position="48"/>
        <end position="77"/>
    </location>
</feature>
<protein>
    <submittedName>
        <fullName evidence="3">Uncharacterized protein</fullName>
    </submittedName>
</protein>
<evidence type="ECO:0000256" key="1">
    <source>
        <dbReference type="SAM" id="MobiDB-lite"/>
    </source>
</evidence>
<dbReference type="EMBL" id="LVHF01000033">
    <property type="protein sequence ID" value="OAN11536.1"/>
    <property type="molecule type" value="Genomic_DNA"/>
</dbReference>
<organism evidence="3 4">
    <name type="scientific">Photobacterium jeanii</name>
    <dbReference type="NCBI Taxonomy" id="858640"/>
    <lineage>
        <taxon>Bacteria</taxon>
        <taxon>Pseudomonadati</taxon>
        <taxon>Pseudomonadota</taxon>
        <taxon>Gammaproteobacteria</taxon>
        <taxon>Vibrionales</taxon>
        <taxon>Vibrionaceae</taxon>
        <taxon>Photobacterium</taxon>
    </lineage>
</organism>
<evidence type="ECO:0000313" key="4">
    <source>
        <dbReference type="Proteomes" id="UP000078503"/>
    </source>
</evidence>
<feature type="transmembrane region" description="Helical" evidence="2">
    <location>
        <begin position="6"/>
        <end position="39"/>
    </location>
</feature>
<name>A0A178K357_9GAMM</name>